<protein>
    <recommendedName>
        <fullName evidence="3">DUF742 domain-containing protein</fullName>
    </recommendedName>
</protein>
<name>A0A1G6RT91_9PSEU</name>
<dbReference type="EMBL" id="FMZZ01000007">
    <property type="protein sequence ID" value="SDD07852.1"/>
    <property type="molecule type" value="Genomic_DNA"/>
</dbReference>
<dbReference type="Pfam" id="PF05331">
    <property type="entry name" value="DUF742"/>
    <property type="match status" value="1"/>
</dbReference>
<keyword evidence="2" id="KW-1185">Reference proteome</keyword>
<dbReference type="RefSeq" id="WP_091450952.1">
    <property type="nucleotide sequence ID" value="NZ_FMZZ01000007.1"/>
</dbReference>
<sequence length="124" mass="13581">MGGGDQDWWFDEAAGPLVRPYAMTRGRTRPNAPNLNLVTQIRVSRSPSDPSSLTPEHLQIIELCKTPLSVAEVAAYLNVPLVVVKVLISDLIERGDVLAGAMFQTTEITDTKLLQAVLDGIRRI</sequence>
<organism evidence="1 2">
    <name type="scientific">Actinokineospora iranica</name>
    <dbReference type="NCBI Taxonomy" id="1271860"/>
    <lineage>
        <taxon>Bacteria</taxon>
        <taxon>Bacillati</taxon>
        <taxon>Actinomycetota</taxon>
        <taxon>Actinomycetes</taxon>
        <taxon>Pseudonocardiales</taxon>
        <taxon>Pseudonocardiaceae</taxon>
        <taxon>Actinokineospora</taxon>
    </lineage>
</organism>
<accession>A0A1G6RT91</accession>
<evidence type="ECO:0000313" key="1">
    <source>
        <dbReference type="EMBL" id="SDD07852.1"/>
    </source>
</evidence>
<gene>
    <name evidence="1" type="ORF">SAMN05216174_10716</name>
</gene>
<evidence type="ECO:0000313" key="2">
    <source>
        <dbReference type="Proteomes" id="UP000199501"/>
    </source>
</evidence>
<dbReference type="Proteomes" id="UP000199501">
    <property type="component" value="Unassembled WGS sequence"/>
</dbReference>
<proteinExistence type="predicted"/>
<dbReference type="AlphaFoldDB" id="A0A1G6RT91"/>
<evidence type="ECO:0008006" key="3">
    <source>
        <dbReference type="Google" id="ProtNLM"/>
    </source>
</evidence>
<dbReference type="InterPro" id="IPR007995">
    <property type="entry name" value="DUF742"/>
</dbReference>
<reference evidence="2" key="1">
    <citation type="submission" date="2016-10" db="EMBL/GenBank/DDBJ databases">
        <authorList>
            <person name="Varghese N."/>
            <person name="Submissions S."/>
        </authorList>
    </citation>
    <scope>NUCLEOTIDE SEQUENCE [LARGE SCALE GENOMIC DNA]</scope>
    <source>
        <strain evidence="2">IBRC-M 10403</strain>
    </source>
</reference>
<dbReference type="PANTHER" id="PTHR36221:SF1">
    <property type="entry name" value="DUF742 DOMAIN-CONTAINING PROTEIN"/>
    <property type="match status" value="1"/>
</dbReference>
<dbReference type="STRING" id="1271860.SAMN05216174_10716"/>
<dbReference type="OrthoDB" id="4244884at2"/>
<dbReference type="PANTHER" id="PTHR36221">
    <property type="entry name" value="DUF742 DOMAIN-CONTAINING PROTEIN"/>
    <property type="match status" value="1"/>
</dbReference>